<evidence type="ECO:0000256" key="4">
    <source>
        <dbReference type="ARBA" id="ARBA00023136"/>
    </source>
</evidence>
<evidence type="ECO:0000256" key="5">
    <source>
        <dbReference type="SAM" id="Phobius"/>
    </source>
</evidence>
<dbReference type="InterPro" id="IPR002657">
    <property type="entry name" value="BilAc:Na_symport/Acr3"/>
</dbReference>
<protein>
    <recommendedName>
        <fullName evidence="8">BASS family bile acid:Na+ symporter</fullName>
    </recommendedName>
</protein>
<feature type="transmembrane region" description="Helical" evidence="5">
    <location>
        <begin position="235"/>
        <end position="256"/>
    </location>
</feature>
<keyword evidence="2 5" id="KW-0812">Transmembrane</keyword>
<evidence type="ECO:0000313" key="7">
    <source>
        <dbReference type="Proteomes" id="UP000629025"/>
    </source>
</evidence>
<dbReference type="PANTHER" id="PTHR10361:SF24">
    <property type="entry name" value="P3 PROTEIN"/>
    <property type="match status" value="1"/>
</dbReference>
<dbReference type="InterPro" id="IPR004710">
    <property type="entry name" value="Bilac:Na_transpt"/>
</dbReference>
<feature type="transmembrane region" description="Helical" evidence="5">
    <location>
        <begin position="142"/>
        <end position="160"/>
    </location>
</feature>
<feature type="transmembrane region" description="Helical" evidence="5">
    <location>
        <begin position="72"/>
        <end position="91"/>
    </location>
</feature>
<evidence type="ECO:0008006" key="8">
    <source>
        <dbReference type="Google" id="ProtNLM"/>
    </source>
</evidence>
<comment type="subcellular location">
    <subcellularLocation>
        <location evidence="1">Membrane</location>
        <topology evidence="1">Multi-pass membrane protein</topology>
    </subcellularLocation>
</comment>
<sequence length="295" mass="30879">MRMEASSLSQLVLPAALFLMMLGIGITLQGADFKRVLIAPRGLLLGALGQLLLLPLLGVLVCWLFALPPLVAVGLMIVTFAPGGVTSNMITLVSRGDIALSVSLTALSSLVAPFTLPLLTALALTQMDVDSQLNGFPLLPSIVKLATVTLLPVLLGLALRRRYPSACRRLQPAVKALAVVGFVIIVAGIVRANWERLPALLELYAPAVITLALAAMALGALLARLGGLAAAGQRTLAIEVGIQNAGTALMVSSSLLGSVEMSAIVLIYGVLMQIPAAFLMLLSNLPIRPRVWQTD</sequence>
<evidence type="ECO:0000256" key="2">
    <source>
        <dbReference type="ARBA" id="ARBA00022692"/>
    </source>
</evidence>
<dbReference type="Gene3D" id="1.20.1530.20">
    <property type="match status" value="1"/>
</dbReference>
<dbReference type="InterPro" id="IPR038770">
    <property type="entry name" value="Na+/solute_symporter_sf"/>
</dbReference>
<name>A0ABQ1K6K3_9GAMM</name>
<feature type="transmembrane region" description="Helical" evidence="5">
    <location>
        <begin position="12"/>
        <end position="31"/>
    </location>
</feature>
<keyword evidence="3 5" id="KW-1133">Transmembrane helix</keyword>
<organism evidence="6 7">
    <name type="scientific">Marinobacterium zhoushanense</name>
    <dbReference type="NCBI Taxonomy" id="1679163"/>
    <lineage>
        <taxon>Bacteria</taxon>
        <taxon>Pseudomonadati</taxon>
        <taxon>Pseudomonadota</taxon>
        <taxon>Gammaproteobacteria</taxon>
        <taxon>Oceanospirillales</taxon>
        <taxon>Oceanospirillaceae</taxon>
        <taxon>Marinobacterium</taxon>
    </lineage>
</organism>
<gene>
    <name evidence="6" type="ORF">GCM10011352_14940</name>
</gene>
<dbReference type="Pfam" id="PF01758">
    <property type="entry name" value="SBF"/>
    <property type="match status" value="1"/>
</dbReference>
<feature type="transmembrane region" description="Helical" evidence="5">
    <location>
        <begin position="262"/>
        <end position="282"/>
    </location>
</feature>
<keyword evidence="4 5" id="KW-0472">Membrane</keyword>
<feature type="transmembrane region" description="Helical" evidence="5">
    <location>
        <begin position="203"/>
        <end position="223"/>
    </location>
</feature>
<evidence type="ECO:0000256" key="1">
    <source>
        <dbReference type="ARBA" id="ARBA00004141"/>
    </source>
</evidence>
<feature type="transmembrane region" description="Helical" evidence="5">
    <location>
        <begin position="172"/>
        <end position="191"/>
    </location>
</feature>
<feature type="transmembrane region" description="Helical" evidence="5">
    <location>
        <begin position="43"/>
        <end position="66"/>
    </location>
</feature>
<keyword evidence="7" id="KW-1185">Reference proteome</keyword>
<dbReference type="PANTHER" id="PTHR10361">
    <property type="entry name" value="SODIUM-BILE ACID COTRANSPORTER"/>
    <property type="match status" value="1"/>
</dbReference>
<reference evidence="7" key="1">
    <citation type="journal article" date="2019" name="Int. J. Syst. Evol. Microbiol.">
        <title>The Global Catalogue of Microorganisms (GCM) 10K type strain sequencing project: providing services to taxonomists for standard genome sequencing and annotation.</title>
        <authorList>
            <consortium name="The Broad Institute Genomics Platform"/>
            <consortium name="The Broad Institute Genome Sequencing Center for Infectious Disease"/>
            <person name="Wu L."/>
            <person name="Ma J."/>
        </authorList>
    </citation>
    <scope>NUCLEOTIDE SEQUENCE [LARGE SCALE GENOMIC DNA]</scope>
    <source>
        <strain evidence="7">CGMCC 1.15341</strain>
    </source>
</reference>
<accession>A0ABQ1K6K3</accession>
<feature type="transmembrane region" description="Helical" evidence="5">
    <location>
        <begin position="98"/>
        <end position="122"/>
    </location>
</feature>
<dbReference type="EMBL" id="BMIJ01000003">
    <property type="protein sequence ID" value="GGB89931.1"/>
    <property type="molecule type" value="Genomic_DNA"/>
</dbReference>
<proteinExistence type="predicted"/>
<dbReference type="Proteomes" id="UP000629025">
    <property type="component" value="Unassembled WGS sequence"/>
</dbReference>
<evidence type="ECO:0000313" key="6">
    <source>
        <dbReference type="EMBL" id="GGB89931.1"/>
    </source>
</evidence>
<comment type="caution">
    <text evidence="6">The sequence shown here is derived from an EMBL/GenBank/DDBJ whole genome shotgun (WGS) entry which is preliminary data.</text>
</comment>
<evidence type="ECO:0000256" key="3">
    <source>
        <dbReference type="ARBA" id="ARBA00022989"/>
    </source>
</evidence>